<evidence type="ECO:0000256" key="3">
    <source>
        <dbReference type="ARBA" id="ARBA00022692"/>
    </source>
</evidence>
<protein>
    <submittedName>
        <fullName evidence="7">Amino acid efflux transporter</fullName>
    </submittedName>
</protein>
<dbReference type="InterPro" id="IPR002293">
    <property type="entry name" value="AA/rel_permease1"/>
</dbReference>
<dbReference type="RefSeq" id="WP_182842829.1">
    <property type="nucleotide sequence ID" value="NZ_BAAALP010000002.1"/>
</dbReference>
<evidence type="ECO:0000256" key="1">
    <source>
        <dbReference type="ARBA" id="ARBA00004651"/>
    </source>
</evidence>
<keyword evidence="8" id="KW-1185">Reference proteome</keyword>
<dbReference type="GO" id="GO:0022857">
    <property type="term" value="F:transmembrane transporter activity"/>
    <property type="evidence" value="ECO:0007669"/>
    <property type="project" value="InterPro"/>
</dbReference>
<feature type="transmembrane region" description="Helical" evidence="6">
    <location>
        <begin position="232"/>
        <end position="256"/>
    </location>
</feature>
<sequence>MTVSTSARPRADVAAGHRLGLGQGTALLTGAVLGPGILALPHAAASAAGPAALAAWALLLALSVPVAFTFAALGARFPDGGGVAAFAARAFGPRTSAAVGWLFLAVVPVGTLAGAMIGGGYVANAAGWGRPGAAVMTAALLAAAFTANHGGLRMSGRVQLVLVAGLAVLLAVAVLASAPHADAAHFTPFAPYGIGGVVHAVGVLFFAFAGWEAASHLSADFADPRRLLPRATGLALALVGTLYLALAAAVTGVLGERAETSAVPLALLMETGLGDLARAATAVAAMVLSFVAMNTYIAGGSRLGAALGRDGALPAWFGRGGPVPHRGLLLLEALAVPLAVAVVATGFGLDPLLRATAACLASVTVVGMASATRLLTGRARAAARLTTALTAAAALSCGPYLVIPAAVAAVAALRGRLTSSKVEDLR</sequence>
<dbReference type="PANTHER" id="PTHR42770">
    <property type="entry name" value="AMINO ACID TRANSPORTER-RELATED"/>
    <property type="match status" value="1"/>
</dbReference>
<organism evidence="7 8">
    <name type="scientific">Actinomadura namibiensis</name>
    <dbReference type="NCBI Taxonomy" id="182080"/>
    <lineage>
        <taxon>Bacteria</taxon>
        <taxon>Bacillati</taxon>
        <taxon>Actinomycetota</taxon>
        <taxon>Actinomycetes</taxon>
        <taxon>Streptosporangiales</taxon>
        <taxon>Thermomonosporaceae</taxon>
        <taxon>Actinomadura</taxon>
    </lineage>
</organism>
<proteinExistence type="predicted"/>
<dbReference type="PANTHER" id="PTHR42770:SF13">
    <property type="entry name" value="L-METHIONINE_BRANCHED-CHAIN AMINO ACID EXPORTER YJEH"/>
    <property type="match status" value="1"/>
</dbReference>
<dbReference type="EMBL" id="JACJIA010000002">
    <property type="protein sequence ID" value="MBA8950404.1"/>
    <property type="molecule type" value="Genomic_DNA"/>
</dbReference>
<evidence type="ECO:0000256" key="4">
    <source>
        <dbReference type="ARBA" id="ARBA00022989"/>
    </source>
</evidence>
<evidence type="ECO:0000256" key="6">
    <source>
        <dbReference type="SAM" id="Phobius"/>
    </source>
</evidence>
<feature type="transmembrane region" description="Helical" evidence="6">
    <location>
        <begin position="21"/>
        <end position="41"/>
    </location>
</feature>
<feature type="transmembrane region" description="Helical" evidence="6">
    <location>
        <begin position="276"/>
        <end position="299"/>
    </location>
</feature>
<feature type="transmembrane region" description="Helical" evidence="6">
    <location>
        <begin position="328"/>
        <end position="349"/>
    </location>
</feature>
<keyword evidence="4 6" id="KW-1133">Transmembrane helix</keyword>
<feature type="transmembrane region" description="Helical" evidence="6">
    <location>
        <begin position="355"/>
        <end position="376"/>
    </location>
</feature>
<reference evidence="7 8" key="1">
    <citation type="submission" date="2020-08" db="EMBL/GenBank/DDBJ databases">
        <title>Genomic Encyclopedia of Type Strains, Phase IV (KMG-IV): sequencing the most valuable type-strain genomes for metagenomic binning, comparative biology and taxonomic classification.</title>
        <authorList>
            <person name="Goeker M."/>
        </authorList>
    </citation>
    <scope>NUCLEOTIDE SEQUENCE [LARGE SCALE GENOMIC DNA]</scope>
    <source>
        <strain evidence="7 8">DSM 44197</strain>
    </source>
</reference>
<evidence type="ECO:0000256" key="5">
    <source>
        <dbReference type="ARBA" id="ARBA00023136"/>
    </source>
</evidence>
<evidence type="ECO:0000313" key="8">
    <source>
        <dbReference type="Proteomes" id="UP000572680"/>
    </source>
</evidence>
<feature type="transmembrane region" description="Helical" evidence="6">
    <location>
        <begin position="53"/>
        <end position="77"/>
    </location>
</feature>
<feature type="transmembrane region" description="Helical" evidence="6">
    <location>
        <begin position="98"/>
        <end position="122"/>
    </location>
</feature>
<feature type="transmembrane region" description="Helical" evidence="6">
    <location>
        <begin position="190"/>
        <end position="211"/>
    </location>
</feature>
<dbReference type="GO" id="GO:0005886">
    <property type="term" value="C:plasma membrane"/>
    <property type="evidence" value="ECO:0007669"/>
    <property type="project" value="UniProtKB-SubCell"/>
</dbReference>
<comment type="subcellular location">
    <subcellularLocation>
        <location evidence="1">Cell membrane</location>
        <topology evidence="1">Multi-pass membrane protein</topology>
    </subcellularLocation>
</comment>
<keyword evidence="5 6" id="KW-0472">Membrane</keyword>
<dbReference type="PIRSF" id="PIRSF006060">
    <property type="entry name" value="AA_transporter"/>
    <property type="match status" value="1"/>
</dbReference>
<dbReference type="AlphaFoldDB" id="A0A7W3LLN7"/>
<accession>A0A7W3LLN7</accession>
<dbReference type="InterPro" id="IPR050367">
    <property type="entry name" value="APC_superfamily"/>
</dbReference>
<comment type="caution">
    <text evidence="7">The sequence shown here is derived from an EMBL/GenBank/DDBJ whole genome shotgun (WGS) entry which is preliminary data.</text>
</comment>
<evidence type="ECO:0000256" key="2">
    <source>
        <dbReference type="ARBA" id="ARBA00022475"/>
    </source>
</evidence>
<evidence type="ECO:0000313" key="7">
    <source>
        <dbReference type="EMBL" id="MBA8950404.1"/>
    </source>
</evidence>
<feature type="transmembrane region" description="Helical" evidence="6">
    <location>
        <begin position="388"/>
        <end position="413"/>
    </location>
</feature>
<name>A0A7W3LLN7_ACTNM</name>
<dbReference type="Proteomes" id="UP000572680">
    <property type="component" value="Unassembled WGS sequence"/>
</dbReference>
<keyword evidence="3 6" id="KW-0812">Transmembrane</keyword>
<dbReference type="Pfam" id="PF13520">
    <property type="entry name" value="AA_permease_2"/>
    <property type="match status" value="1"/>
</dbReference>
<gene>
    <name evidence="7" type="ORF">HNR61_002017</name>
</gene>
<dbReference type="Gene3D" id="1.20.1740.10">
    <property type="entry name" value="Amino acid/polyamine transporter I"/>
    <property type="match status" value="1"/>
</dbReference>
<keyword evidence="2" id="KW-1003">Cell membrane</keyword>
<feature type="transmembrane region" description="Helical" evidence="6">
    <location>
        <begin position="128"/>
        <end position="148"/>
    </location>
</feature>
<feature type="transmembrane region" description="Helical" evidence="6">
    <location>
        <begin position="160"/>
        <end position="178"/>
    </location>
</feature>